<protein>
    <submittedName>
        <fullName evidence="3">Uncharacterized protein</fullName>
    </submittedName>
</protein>
<dbReference type="OrthoDB" id="5325197at2759"/>
<feature type="compositionally biased region" description="Basic and acidic residues" evidence="2">
    <location>
        <begin position="600"/>
        <end position="611"/>
    </location>
</feature>
<dbReference type="AlphaFoldDB" id="A0A3N4M0Z0"/>
<name>A0A3N4M0Z0_9PEZI</name>
<feature type="region of interest" description="Disordered" evidence="2">
    <location>
        <begin position="574"/>
        <end position="615"/>
    </location>
</feature>
<feature type="region of interest" description="Disordered" evidence="2">
    <location>
        <begin position="647"/>
        <end position="688"/>
    </location>
</feature>
<keyword evidence="4" id="KW-1185">Reference proteome</keyword>
<reference evidence="3 4" key="1">
    <citation type="journal article" date="2018" name="Nat. Ecol. Evol.">
        <title>Pezizomycetes genomes reveal the molecular basis of ectomycorrhizal truffle lifestyle.</title>
        <authorList>
            <person name="Murat C."/>
            <person name="Payen T."/>
            <person name="Noel B."/>
            <person name="Kuo A."/>
            <person name="Morin E."/>
            <person name="Chen J."/>
            <person name="Kohler A."/>
            <person name="Krizsan K."/>
            <person name="Balestrini R."/>
            <person name="Da Silva C."/>
            <person name="Montanini B."/>
            <person name="Hainaut M."/>
            <person name="Levati E."/>
            <person name="Barry K.W."/>
            <person name="Belfiori B."/>
            <person name="Cichocki N."/>
            <person name="Clum A."/>
            <person name="Dockter R.B."/>
            <person name="Fauchery L."/>
            <person name="Guy J."/>
            <person name="Iotti M."/>
            <person name="Le Tacon F."/>
            <person name="Lindquist E.A."/>
            <person name="Lipzen A."/>
            <person name="Malagnac F."/>
            <person name="Mello A."/>
            <person name="Molinier V."/>
            <person name="Miyauchi S."/>
            <person name="Poulain J."/>
            <person name="Riccioni C."/>
            <person name="Rubini A."/>
            <person name="Sitrit Y."/>
            <person name="Splivallo R."/>
            <person name="Traeger S."/>
            <person name="Wang M."/>
            <person name="Zifcakova L."/>
            <person name="Wipf D."/>
            <person name="Zambonelli A."/>
            <person name="Paolocci F."/>
            <person name="Nowrousian M."/>
            <person name="Ottonello S."/>
            <person name="Baldrian P."/>
            <person name="Spatafora J.W."/>
            <person name="Henrissat B."/>
            <person name="Nagy L.G."/>
            <person name="Aury J.M."/>
            <person name="Wincker P."/>
            <person name="Grigoriev I.V."/>
            <person name="Bonfante P."/>
            <person name="Martin F.M."/>
        </authorList>
    </citation>
    <scope>NUCLEOTIDE SEQUENCE [LARGE SCALE GENOMIC DNA]</scope>
    <source>
        <strain evidence="3 4">ATCC MYA-4762</strain>
    </source>
</reference>
<dbReference type="Proteomes" id="UP000267821">
    <property type="component" value="Unassembled WGS sequence"/>
</dbReference>
<feature type="compositionally biased region" description="Polar residues" evidence="2">
    <location>
        <begin position="584"/>
        <end position="599"/>
    </location>
</feature>
<sequence length="753" mass="85030">MASLSPEPLSINDSGVPTFSLAPASPPQMGPVNELEPGLIRYPHNLHPLCYLISIHEAYHQASIWHNQIHLTSRKQIEIDFPGKYDEKIKHHWKALKFAEHREWKRKGKAKLKELEQELFENEKRIEHIRCSNVSRQKFDGLLKERMEKDWRRNYDLLLNGLKGVAGNALAVLRQNRAPLIALDYLWDLLEDPTCDPPKDSLYYYPGQRLTRGNGHQKNPAPLDVTNIPVLIDLPRYGRPLPIALSVKDTWTHSLFAMKQAMNTDVYAESIGNPDAPAVPIIDIMIGPEPQPQLDGSSESRHARVSSDYGHDSFQMMRGVRTRQLQLSGPLMLSLPELGSAKDEYEEAFKEFGIEFLARMLQNPKYLFEMMKLAQFARSGIDEVTQIPSAPPIPASSASAANTDDIEAEPRLTPDMMFENLSKSFVVPVSGYYYDVGEAVFRALMEKTKEVVDLVRPHPDSPGTNMDGELLHDRKLSEQLYAGAKQERIRSRLRYERRAERWKRMWDGIVRDGKNEKEVLKKTAAPLVDEVLVEYIKLNPRKRPFPGAPAPRLPFENEDDKPDQVLINCKTSRLPHQREPIHNDTATVDSIATQSSDSSDVGHELELEGPGKHKNRHAGLIDIMRKALIVNPGTGAVEPKIAKKGIIDGAHDDSPSSKSAVSSTSSLDERSHGLPDGAHDHDYHEEHEGSLLEMLRSDEGHNIHISQHGVEVPHKTVLKHPHMELDVNGKLVDLSAKRLNDTHVRIVTPREEQ</sequence>
<evidence type="ECO:0000313" key="3">
    <source>
        <dbReference type="EMBL" id="RPB27519.1"/>
    </source>
</evidence>
<dbReference type="InParanoid" id="A0A3N4M0Z0"/>
<accession>A0A3N4M0Z0</accession>
<gene>
    <name evidence="3" type="ORF">L211DRAFT_846302</name>
</gene>
<feature type="compositionally biased region" description="Low complexity" evidence="2">
    <location>
        <begin position="656"/>
        <end position="666"/>
    </location>
</feature>
<evidence type="ECO:0000313" key="4">
    <source>
        <dbReference type="Proteomes" id="UP000267821"/>
    </source>
</evidence>
<evidence type="ECO:0000256" key="2">
    <source>
        <dbReference type="SAM" id="MobiDB-lite"/>
    </source>
</evidence>
<feature type="compositionally biased region" description="Basic and acidic residues" evidence="2">
    <location>
        <begin position="667"/>
        <end position="688"/>
    </location>
</feature>
<proteinExistence type="predicted"/>
<organism evidence="3 4">
    <name type="scientific">Terfezia boudieri ATCC MYA-4762</name>
    <dbReference type="NCBI Taxonomy" id="1051890"/>
    <lineage>
        <taxon>Eukaryota</taxon>
        <taxon>Fungi</taxon>
        <taxon>Dikarya</taxon>
        <taxon>Ascomycota</taxon>
        <taxon>Pezizomycotina</taxon>
        <taxon>Pezizomycetes</taxon>
        <taxon>Pezizales</taxon>
        <taxon>Pezizaceae</taxon>
        <taxon>Terfezia</taxon>
    </lineage>
</organism>
<keyword evidence="1" id="KW-0175">Coiled coil</keyword>
<feature type="coiled-coil region" evidence="1">
    <location>
        <begin position="105"/>
        <end position="132"/>
    </location>
</feature>
<dbReference type="EMBL" id="ML121531">
    <property type="protein sequence ID" value="RPB27519.1"/>
    <property type="molecule type" value="Genomic_DNA"/>
</dbReference>
<evidence type="ECO:0000256" key="1">
    <source>
        <dbReference type="SAM" id="Coils"/>
    </source>
</evidence>